<proteinExistence type="predicted"/>
<organism evidence="2">
    <name type="scientific">Clastoptera arizonana</name>
    <name type="common">Arizona spittle bug</name>
    <dbReference type="NCBI Taxonomy" id="38151"/>
    <lineage>
        <taxon>Eukaryota</taxon>
        <taxon>Metazoa</taxon>
        <taxon>Ecdysozoa</taxon>
        <taxon>Arthropoda</taxon>
        <taxon>Hexapoda</taxon>
        <taxon>Insecta</taxon>
        <taxon>Pterygota</taxon>
        <taxon>Neoptera</taxon>
        <taxon>Paraneoptera</taxon>
        <taxon>Hemiptera</taxon>
        <taxon>Auchenorrhyncha</taxon>
        <taxon>Cercopoidea</taxon>
        <taxon>Clastopteridae</taxon>
        <taxon>Clastoptera</taxon>
    </lineage>
</organism>
<keyword evidence="1" id="KW-1133">Transmembrane helix</keyword>
<reference evidence="2" key="1">
    <citation type="submission" date="2015-12" db="EMBL/GenBank/DDBJ databases">
        <title>De novo transcriptome assembly of four potential Pierce s Disease insect vectors from Arizona vineyards.</title>
        <authorList>
            <person name="Tassone E.E."/>
        </authorList>
    </citation>
    <scope>NUCLEOTIDE SEQUENCE</scope>
</reference>
<keyword evidence="1" id="KW-0472">Membrane</keyword>
<accession>A0A1B6CLR7</accession>
<dbReference type="AlphaFoldDB" id="A0A1B6CLR7"/>
<dbReference type="EMBL" id="GEDC01022922">
    <property type="protein sequence ID" value="JAS14376.1"/>
    <property type="molecule type" value="Transcribed_RNA"/>
</dbReference>
<protein>
    <submittedName>
        <fullName evidence="2">Uncharacterized protein</fullName>
    </submittedName>
</protein>
<keyword evidence="1" id="KW-0812">Transmembrane</keyword>
<sequence length="99" mass="11670">FRKSNECVFFYYKTSEEILKEKECCKKFFSYLLSFLHIVIKPKPLTPVQAYVSMKPSNMVYRPILLILGWTLCQSCIFVSAYFIMLHGLKLGKITSELW</sequence>
<evidence type="ECO:0000256" key="1">
    <source>
        <dbReference type="SAM" id="Phobius"/>
    </source>
</evidence>
<gene>
    <name evidence="2" type="ORF">g.1304</name>
</gene>
<feature type="transmembrane region" description="Helical" evidence="1">
    <location>
        <begin position="64"/>
        <end position="85"/>
    </location>
</feature>
<evidence type="ECO:0000313" key="2">
    <source>
        <dbReference type="EMBL" id="JAS14376.1"/>
    </source>
</evidence>
<feature type="non-terminal residue" evidence="2">
    <location>
        <position position="99"/>
    </location>
</feature>
<name>A0A1B6CLR7_9HEMI</name>
<feature type="non-terminal residue" evidence="2">
    <location>
        <position position="1"/>
    </location>
</feature>